<keyword evidence="2" id="KW-0813">Transport</keyword>
<dbReference type="InterPro" id="IPR036465">
    <property type="entry name" value="vWFA_dom_sf"/>
</dbReference>
<dbReference type="Pfam" id="PF04810">
    <property type="entry name" value="zf-Sec23_Sec24"/>
    <property type="match status" value="1"/>
</dbReference>
<dbReference type="InterPro" id="IPR036175">
    <property type="entry name" value="Sec23/24_helical_dom_sf"/>
</dbReference>
<dbReference type="SUPFAM" id="SSF82919">
    <property type="entry name" value="Zn-finger domain of Sec23/24"/>
    <property type="match status" value="1"/>
</dbReference>
<dbReference type="InterPro" id="IPR006896">
    <property type="entry name" value="Sec23/24_trunk_dom"/>
</dbReference>
<sequence>MAVRFTVSRCPVDLDVQESSGVPWGATVVPFAAVDEHGRAPEHGGSAQLLPRCDTCWAYINYVCDVDKWAWTCALCGNLNGFSDDTSARYRSSQAPELLSSFIDFEMDEELPNPEDEDFEARPVFVAAVDLSASEEFLELVKSSLLAALEAIGPGSLFGLVTFSHKIGLYDVQGPIPVVKHIIIPADMDGRIPVDLEMAMPLSSFLAPVESNKEHIAAALETLKPTSSWERATAAGQGIEGVTMGGRGFGVAMDALIKYLGTEHGVTFAMARVFAFLSGPPDYGAGQLDTRRYGEQYASKRIDADKALLPEQTPFYKDLAANAVESGVCVDLFVITNEYTDLASLKYLSIESGGSLILYSNTDEATLPQDLYRMLSRPYAFGCVLRIRTSPEFKSARGYGHYFPDPQYENVQHIICCDQYATYAFDFEFSNSNGFTRNQDSSPVVQLAFQYSILVPHNADARPLTTSRNHHNNSAVSSRQGYTLKRRLRIRTLQIGVAANYAELYESVEPEVILTVLTHKIIQASLEDGVKEARALLHDWLVILTAQYNEYNKLAQFGQPDNSNRVDATFSKCQPLQALPRHVFALLRSSLLRSHEEGVHPDHRIYLQCLFSALEPSYLLRAVYPVLSSYETPDKQAYPRHSLSRAALITSGSPIFFLDAFTSLIVYYAPTADPSLPFPPPQNCALRGMINKLKQERNITPKLLMIRGGYDNAEPFERYLIEEQDVDGSGVAIGMGFVSFLDQIAHDVVKFMK</sequence>
<dbReference type="EMBL" id="OZ019898">
    <property type="protein sequence ID" value="CAK9229796.1"/>
    <property type="molecule type" value="Genomic_DNA"/>
</dbReference>
<evidence type="ECO:0000313" key="7">
    <source>
        <dbReference type="EMBL" id="CAK9229796.1"/>
    </source>
</evidence>
<dbReference type="InterPro" id="IPR006895">
    <property type="entry name" value="Znf_Sec23_Sec24"/>
</dbReference>
<feature type="domain" description="Sec23/Sec24 trunk" evidence="5">
    <location>
        <begin position="122"/>
        <end position="374"/>
    </location>
</feature>
<organism evidence="7 8">
    <name type="scientific">Sphagnum troendelagicum</name>
    <dbReference type="NCBI Taxonomy" id="128251"/>
    <lineage>
        <taxon>Eukaryota</taxon>
        <taxon>Viridiplantae</taxon>
        <taxon>Streptophyta</taxon>
        <taxon>Embryophyta</taxon>
        <taxon>Bryophyta</taxon>
        <taxon>Sphagnophytina</taxon>
        <taxon>Sphagnopsida</taxon>
        <taxon>Sphagnales</taxon>
        <taxon>Sphagnaceae</taxon>
        <taxon>Sphagnum</taxon>
    </lineage>
</organism>
<dbReference type="SUPFAM" id="SSF53300">
    <property type="entry name" value="vWA-like"/>
    <property type="match status" value="1"/>
</dbReference>
<evidence type="ECO:0000256" key="2">
    <source>
        <dbReference type="ARBA" id="ARBA00022448"/>
    </source>
</evidence>
<dbReference type="Gene3D" id="1.20.120.730">
    <property type="entry name" value="Sec23/Sec24 helical domain"/>
    <property type="match status" value="1"/>
</dbReference>
<evidence type="ECO:0000259" key="4">
    <source>
        <dbReference type="Pfam" id="PF04810"/>
    </source>
</evidence>
<dbReference type="SUPFAM" id="SSF81811">
    <property type="entry name" value="Helical domain of Sec23/24"/>
    <property type="match status" value="1"/>
</dbReference>
<feature type="domain" description="Sec23/Sec24 helical" evidence="6">
    <location>
        <begin position="510"/>
        <end position="620"/>
    </location>
</feature>
<accession>A0ABP0UTM7</accession>
<dbReference type="Proteomes" id="UP001497512">
    <property type="component" value="Chromosome 6"/>
</dbReference>
<dbReference type="Pfam" id="PF04811">
    <property type="entry name" value="Sec23_trunk"/>
    <property type="match status" value="1"/>
</dbReference>
<reference evidence="7" key="1">
    <citation type="submission" date="2024-02" db="EMBL/GenBank/DDBJ databases">
        <authorList>
            <consortium name="ELIXIR-Norway"/>
            <consortium name="Elixir Norway"/>
        </authorList>
    </citation>
    <scope>NUCLEOTIDE SEQUENCE</scope>
</reference>
<dbReference type="Gene3D" id="2.30.30.380">
    <property type="entry name" value="Zn-finger domain of Sec23/24"/>
    <property type="match status" value="1"/>
</dbReference>
<name>A0ABP0UTM7_9BRYO</name>
<evidence type="ECO:0000259" key="6">
    <source>
        <dbReference type="Pfam" id="PF04815"/>
    </source>
</evidence>
<evidence type="ECO:0000256" key="1">
    <source>
        <dbReference type="ARBA" id="ARBA00008334"/>
    </source>
</evidence>
<dbReference type="Gene3D" id="3.40.50.410">
    <property type="entry name" value="von Willebrand factor, type A domain"/>
    <property type="match status" value="1"/>
</dbReference>
<evidence type="ECO:0000259" key="5">
    <source>
        <dbReference type="Pfam" id="PF04811"/>
    </source>
</evidence>
<dbReference type="InterPro" id="IPR036174">
    <property type="entry name" value="Znf_Sec23_Sec24_sf"/>
</dbReference>
<dbReference type="PANTHER" id="PTHR13803:SF17">
    <property type="entry name" value="PROTEIN TRANSPORT PROTEIN SEC24"/>
    <property type="match status" value="1"/>
</dbReference>
<proteinExistence type="inferred from homology"/>
<dbReference type="InterPro" id="IPR050550">
    <property type="entry name" value="SEC23_SEC24_subfamily"/>
</dbReference>
<evidence type="ECO:0000256" key="3">
    <source>
        <dbReference type="ARBA" id="ARBA00022927"/>
    </source>
</evidence>
<dbReference type="Pfam" id="PF04815">
    <property type="entry name" value="Sec23_helical"/>
    <property type="match status" value="1"/>
</dbReference>
<gene>
    <name evidence="7" type="ORF">CSSPTR1EN2_LOCUS19912</name>
</gene>
<dbReference type="InterPro" id="IPR006900">
    <property type="entry name" value="Sec23/24_helical_dom"/>
</dbReference>
<feature type="domain" description="Zinc finger Sec23/Sec24-type" evidence="4">
    <location>
        <begin position="51"/>
        <end position="84"/>
    </location>
</feature>
<keyword evidence="3" id="KW-0653">Protein transport</keyword>
<dbReference type="SUPFAM" id="SSF81995">
    <property type="entry name" value="beta-sandwich domain of Sec23/24"/>
    <property type="match status" value="1"/>
</dbReference>
<protein>
    <recommendedName>
        <fullName evidence="9">Sec24-like protein</fullName>
    </recommendedName>
</protein>
<keyword evidence="8" id="KW-1185">Reference proteome</keyword>
<evidence type="ECO:0000313" key="8">
    <source>
        <dbReference type="Proteomes" id="UP001497512"/>
    </source>
</evidence>
<dbReference type="PANTHER" id="PTHR13803">
    <property type="entry name" value="SEC24-RELATED PROTEIN"/>
    <property type="match status" value="1"/>
</dbReference>
<evidence type="ECO:0008006" key="9">
    <source>
        <dbReference type="Google" id="ProtNLM"/>
    </source>
</evidence>
<comment type="similarity">
    <text evidence="1">Belongs to the SEC23/SEC24 family. SEC24 subfamily.</text>
</comment>